<protein>
    <submittedName>
        <fullName evidence="2">1,2-phenylacetyl-CoA epoxidase, subunit D</fullName>
        <ecNumber evidence="2">1.14.13.149</ecNumber>
    </submittedName>
</protein>
<name>A0A6J4M270_9ACTN</name>
<accession>A0A6J4M270</accession>
<feature type="non-terminal residue" evidence="2">
    <location>
        <position position="1"/>
    </location>
</feature>
<feature type="non-terminal residue" evidence="2">
    <location>
        <position position="178"/>
    </location>
</feature>
<dbReference type="AlphaFoldDB" id="A0A6J4M270"/>
<sequence>EHADRVHRPHTGAGPRGAGRGHRPRDPGHHHRRPRHPARRRRGPRPDHRHHHPHLLGVPGHAGDRGRRACRARPAGLGRRGAPHRPVTGMDHRLDERGRPAQAPGVRDRPTGGPDRRTGARAAGPPSRLGLPRPGAGGLPAVRVSRHRGADPLRLHLLQVHVALPQLPRAVRPLPRPL</sequence>
<feature type="compositionally biased region" description="Low complexity" evidence="1">
    <location>
        <begin position="123"/>
        <end position="142"/>
    </location>
</feature>
<dbReference type="GO" id="GO:0097266">
    <property type="term" value="F:phenylacetyl-CoA 1,2-epoxidase activity"/>
    <property type="evidence" value="ECO:0007669"/>
    <property type="project" value="UniProtKB-EC"/>
</dbReference>
<feature type="compositionally biased region" description="Basic and acidic residues" evidence="1">
    <location>
        <begin position="90"/>
        <end position="99"/>
    </location>
</feature>
<feature type="compositionally biased region" description="Basic and acidic residues" evidence="1">
    <location>
        <begin position="106"/>
        <end position="118"/>
    </location>
</feature>
<feature type="region of interest" description="Disordered" evidence="1">
    <location>
        <begin position="1"/>
        <end position="142"/>
    </location>
</feature>
<keyword evidence="2" id="KW-0560">Oxidoreductase</keyword>
<organism evidence="2">
    <name type="scientific">uncultured Frankineae bacterium</name>
    <dbReference type="NCBI Taxonomy" id="437475"/>
    <lineage>
        <taxon>Bacteria</taxon>
        <taxon>Bacillati</taxon>
        <taxon>Actinomycetota</taxon>
        <taxon>Actinomycetes</taxon>
        <taxon>Frankiales</taxon>
        <taxon>environmental samples</taxon>
    </lineage>
</organism>
<evidence type="ECO:0000256" key="1">
    <source>
        <dbReference type="SAM" id="MobiDB-lite"/>
    </source>
</evidence>
<proteinExistence type="predicted"/>
<feature type="compositionally biased region" description="Basic residues" evidence="1">
    <location>
        <begin position="19"/>
        <end position="54"/>
    </location>
</feature>
<evidence type="ECO:0000313" key="2">
    <source>
        <dbReference type="EMBL" id="CAA9344214.1"/>
    </source>
</evidence>
<gene>
    <name evidence="2" type="ORF">AVDCRST_MAG16-1926</name>
</gene>
<reference evidence="2" key="1">
    <citation type="submission" date="2020-02" db="EMBL/GenBank/DDBJ databases">
        <authorList>
            <person name="Meier V. D."/>
        </authorList>
    </citation>
    <scope>NUCLEOTIDE SEQUENCE</scope>
    <source>
        <strain evidence="2">AVDCRST_MAG16</strain>
    </source>
</reference>
<dbReference type="EMBL" id="CADCUE010000178">
    <property type="protein sequence ID" value="CAA9344214.1"/>
    <property type="molecule type" value="Genomic_DNA"/>
</dbReference>
<dbReference type="EC" id="1.14.13.149" evidence="2"/>